<dbReference type="Pfam" id="PF02563">
    <property type="entry name" value="Poly_export"/>
    <property type="match status" value="1"/>
</dbReference>
<dbReference type="InterPro" id="IPR049712">
    <property type="entry name" value="Poly_export"/>
</dbReference>
<dbReference type="Gene3D" id="3.10.560.10">
    <property type="entry name" value="Outer membrane lipoprotein wza domain like"/>
    <property type="match status" value="6"/>
</dbReference>
<evidence type="ECO:0000256" key="1">
    <source>
        <dbReference type="ARBA" id="ARBA00022729"/>
    </source>
</evidence>
<proteinExistence type="predicted"/>
<dbReference type="PANTHER" id="PTHR33619:SF3">
    <property type="entry name" value="POLYSACCHARIDE EXPORT PROTEIN GFCE-RELATED"/>
    <property type="match status" value="1"/>
</dbReference>
<feature type="domain" description="Soluble ligand binding" evidence="5">
    <location>
        <begin position="565"/>
        <end position="610"/>
    </location>
</feature>
<dbReference type="Proteomes" id="UP000659697">
    <property type="component" value="Unassembled WGS sequence"/>
</dbReference>
<dbReference type="InterPro" id="IPR010425">
    <property type="entry name" value="Caps_synth_GfcC-like_C"/>
</dbReference>
<feature type="domain" description="Polysaccharide export protein N-terminal" evidence="3">
    <location>
        <begin position="111"/>
        <end position="185"/>
    </location>
</feature>
<keyword evidence="6" id="KW-0813">Transport</keyword>
<feature type="domain" description="Soluble ligand binding" evidence="5">
    <location>
        <begin position="196"/>
        <end position="241"/>
    </location>
</feature>
<dbReference type="Pfam" id="PF10531">
    <property type="entry name" value="SLBB"/>
    <property type="match status" value="4"/>
</dbReference>
<dbReference type="Pfam" id="PF06251">
    <property type="entry name" value="Caps_syn_GfcC_C"/>
    <property type="match status" value="1"/>
</dbReference>
<organism evidence="6 7">
    <name type="scientific">Alishewanella longhuensis</name>
    <dbReference type="NCBI Taxonomy" id="1091037"/>
    <lineage>
        <taxon>Bacteria</taxon>
        <taxon>Pseudomonadati</taxon>
        <taxon>Pseudomonadota</taxon>
        <taxon>Gammaproteobacteria</taxon>
        <taxon>Alteromonadales</taxon>
        <taxon>Alteromonadaceae</taxon>
        <taxon>Alishewanella</taxon>
    </lineage>
</organism>
<dbReference type="RefSeq" id="WP_189432321.1">
    <property type="nucleotide sequence ID" value="NZ_BNAO01000003.1"/>
</dbReference>
<feature type="domain" description="Capsule biosynthesis GfcC-like C-terminal" evidence="4">
    <location>
        <begin position="804"/>
        <end position="886"/>
    </location>
</feature>
<name>A0ABQ3KXS9_9ALTE</name>
<protein>
    <submittedName>
        <fullName evidence="6">Sugar transporter</fullName>
    </submittedName>
</protein>
<dbReference type="InterPro" id="IPR019554">
    <property type="entry name" value="Soluble_ligand-bd"/>
</dbReference>
<evidence type="ECO:0000256" key="2">
    <source>
        <dbReference type="SAM" id="SignalP"/>
    </source>
</evidence>
<keyword evidence="7" id="KW-1185">Reference proteome</keyword>
<reference evidence="7" key="1">
    <citation type="journal article" date="2019" name="Int. J. Syst. Evol. Microbiol.">
        <title>The Global Catalogue of Microorganisms (GCM) 10K type strain sequencing project: providing services to taxonomists for standard genome sequencing and annotation.</title>
        <authorList>
            <consortium name="The Broad Institute Genomics Platform"/>
            <consortium name="The Broad Institute Genome Sequencing Center for Infectious Disease"/>
            <person name="Wu L."/>
            <person name="Ma J."/>
        </authorList>
    </citation>
    <scope>NUCLEOTIDE SEQUENCE [LARGE SCALE GENOMIC DNA]</scope>
    <source>
        <strain evidence="7">CGMCC 1.7003</strain>
    </source>
</reference>
<feature type="signal peptide" evidence="2">
    <location>
        <begin position="1"/>
        <end position="19"/>
    </location>
</feature>
<evidence type="ECO:0000259" key="4">
    <source>
        <dbReference type="Pfam" id="PF06251"/>
    </source>
</evidence>
<dbReference type="PANTHER" id="PTHR33619">
    <property type="entry name" value="POLYSACCHARIDE EXPORT PROTEIN GFCE-RELATED"/>
    <property type="match status" value="1"/>
</dbReference>
<accession>A0ABQ3KXS9</accession>
<feature type="domain" description="Soluble ligand binding" evidence="5">
    <location>
        <begin position="662"/>
        <end position="697"/>
    </location>
</feature>
<evidence type="ECO:0000259" key="5">
    <source>
        <dbReference type="Pfam" id="PF10531"/>
    </source>
</evidence>
<feature type="domain" description="Soluble ligand binding" evidence="5">
    <location>
        <begin position="276"/>
        <end position="323"/>
    </location>
</feature>
<keyword evidence="1 2" id="KW-0732">Signal</keyword>
<evidence type="ECO:0000259" key="3">
    <source>
        <dbReference type="Pfam" id="PF02563"/>
    </source>
</evidence>
<keyword evidence="6" id="KW-0762">Sugar transport</keyword>
<comment type="caution">
    <text evidence="6">The sequence shown here is derived from an EMBL/GenBank/DDBJ whole genome shotgun (WGS) entry which is preliminary data.</text>
</comment>
<gene>
    <name evidence="6" type="primary">wza</name>
    <name evidence="6" type="ORF">GCM10010919_17340</name>
</gene>
<evidence type="ECO:0000313" key="7">
    <source>
        <dbReference type="Proteomes" id="UP000659697"/>
    </source>
</evidence>
<dbReference type="EMBL" id="BNAO01000003">
    <property type="protein sequence ID" value="GHG68135.1"/>
    <property type="molecule type" value="Genomic_DNA"/>
</dbReference>
<dbReference type="InterPro" id="IPR003715">
    <property type="entry name" value="Poly_export_N"/>
</dbReference>
<feature type="chain" id="PRO_5047438831" evidence="2">
    <location>
        <begin position="20"/>
        <end position="898"/>
    </location>
</feature>
<evidence type="ECO:0000313" key="6">
    <source>
        <dbReference type="EMBL" id="GHG68135.1"/>
    </source>
</evidence>
<sequence>MFKFFTAFLLAFCIGTAFANTPSPEMLAQLKNLPLEQQQALAKQFGIDPNTLINQNTPENPANTVQVLQPKVIPGEQSRQRTQAVRTVNTRFGLNIFNPEISTFAPVDNGPVPDSYILGAGDTILLQFFGKQSSSHSLQIDRDGQVVVPEAGAIVLAGLSFGNARQLLIDRIRQSTIGVEVAVSMGKMRTINIIMAGEAKNPGMYAVSALTTVTQALFVSGGVSDIGSLRNIKVNRAGKTVAEFDLYELLLQGLNSKDIHLMHGDVVFISALGPTVSINGEVRRPGVYEINPGDTIQSLLSLAGGVNAKANTANVSLERTDGKSKNLLSLQLSNSQDITQKLHNGDKLMVHPLEARFNNQVTILGAVARPAVYAWQPDIKLHHLIRNIWSDLLVSTDLQSAIVVRNNPNSRMHEVFSFNLIDNIKDHAGIIRNELTLQPDDIILIFHHGSEGYNRAQLNEKLAEVLQEDFTNLFNSPATSGDFFTKAFSAIQEKSQVVSVPQQSVSNVLISQDELIERRINELLSQVYYNETQIALSQHLTRQELLYPLLQMLKRQSNHNSPMQIVSVTGDVKVPGEYPLLKEGNIKAQLALAGGLNASAYLPRAELSRFEGFSFESNSVKFNNVPIQLNAILNGTEPDIVLRSRDRLNVFSAPSWDETRIVKLRGAVRFPGDYQIVKGETLSQLINRAGGFTDDAYSFGAIFTRQSIKQQQREQLNKLLEQVKSDIATKSISAQMLATPPQQAIALVNEIADAEPVGRVVLSVERLMAGDVSSDIVLEHNDNFFVPRLNNTITIIGEVQHTGTHLFNGTFSVEDYLKLSGGLRKRADNDRLYVIRADGSVLIPPRSRWFSAQATNLLPGDTIVVPVDIEYKDSLSLWSQVTQIFYQSAVALAAISRI</sequence>